<dbReference type="EMBL" id="CP049934">
    <property type="protein sequence ID" value="QIM16833.1"/>
    <property type="molecule type" value="Genomic_DNA"/>
</dbReference>
<dbReference type="Pfam" id="PF07859">
    <property type="entry name" value="Abhydrolase_3"/>
    <property type="match status" value="1"/>
</dbReference>
<name>A0A6G8FKM1_9MICO</name>
<organism evidence="3 4">
    <name type="scientific">Leucobacter insecticola</name>
    <dbReference type="NCBI Taxonomy" id="2714934"/>
    <lineage>
        <taxon>Bacteria</taxon>
        <taxon>Bacillati</taxon>
        <taxon>Actinomycetota</taxon>
        <taxon>Actinomycetes</taxon>
        <taxon>Micrococcales</taxon>
        <taxon>Microbacteriaceae</taxon>
        <taxon>Leucobacter</taxon>
    </lineage>
</organism>
<dbReference type="InterPro" id="IPR050300">
    <property type="entry name" value="GDXG_lipolytic_enzyme"/>
</dbReference>
<accession>A0A6G8FKM1</accession>
<dbReference type="Gene3D" id="3.40.50.1820">
    <property type="entry name" value="alpha/beta hydrolase"/>
    <property type="match status" value="1"/>
</dbReference>
<dbReference type="InterPro" id="IPR013094">
    <property type="entry name" value="AB_hydrolase_3"/>
</dbReference>
<dbReference type="GO" id="GO:0016787">
    <property type="term" value="F:hydrolase activity"/>
    <property type="evidence" value="ECO:0007669"/>
    <property type="project" value="UniProtKB-KW"/>
</dbReference>
<evidence type="ECO:0000259" key="2">
    <source>
        <dbReference type="Pfam" id="PF07859"/>
    </source>
</evidence>
<dbReference type="KEGG" id="lins:G7067_11155"/>
<gene>
    <name evidence="3" type="ORF">G7067_11155</name>
</gene>
<keyword evidence="1 3" id="KW-0378">Hydrolase</keyword>
<evidence type="ECO:0000313" key="3">
    <source>
        <dbReference type="EMBL" id="QIM16833.1"/>
    </source>
</evidence>
<dbReference type="SUPFAM" id="SSF53474">
    <property type="entry name" value="alpha/beta-Hydrolases"/>
    <property type="match status" value="1"/>
</dbReference>
<evidence type="ECO:0000256" key="1">
    <source>
        <dbReference type="ARBA" id="ARBA00022801"/>
    </source>
</evidence>
<feature type="domain" description="Alpha/beta hydrolase fold-3" evidence="2">
    <location>
        <begin position="63"/>
        <end position="269"/>
    </location>
</feature>
<dbReference type="Proteomes" id="UP000501387">
    <property type="component" value="Chromosome"/>
</dbReference>
<dbReference type="PANTHER" id="PTHR48081:SF8">
    <property type="entry name" value="ALPHA_BETA HYDROLASE FOLD-3 DOMAIN-CONTAINING PROTEIN-RELATED"/>
    <property type="match status" value="1"/>
</dbReference>
<keyword evidence="4" id="KW-1185">Reference proteome</keyword>
<dbReference type="AlphaFoldDB" id="A0A6G8FKM1"/>
<protein>
    <submittedName>
        <fullName evidence="3">Alpha/beta hydrolase</fullName>
    </submittedName>
</protein>
<dbReference type="InterPro" id="IPR029058">
    <property type="entry name" value="AB_hydrolase_fold"/>
</dbReference>
<proteinExistence type="predicted"/>
<sequence>MFRWVPNPPVGSPLLLRVMQLATRSSRSPHVPRGMGYRFAQLSSGAAVHVYLPEWGADPRAAVLWIHGGGFLIGNAAQDHRRCIALARDLGVVVFSAEYRHAPANPFPAALDDVHAVWTWILSHTAELCVDPARLAIAGQSAGGGLAATLVQRIHDEGGAQPVAQWLFCPMLDDRTAHNRELDGMRHFIWDNRSNRVAWGAYLGERDPDSLPYAVAARRRELKGLPPAWIGAGDIELFFDEDRRYTEALTAAGVDTTLTIAPGAPHAFESFAARTTVARAYLDEAEGWLRTRLRLG</sequence>
<reference evidence="3 4" key="1">
    <citation type="submission" date="2020-03" db="EMBL/GenBank/DDBJ databases">
        <title>Leucobacter sp. nov., isolated from beetles.</title>
        <authorList>
            <person name="Hyun D.-W."/>
            <person name="Bae J.-W."/>
        </authorList>
    </citation>
    <scope>NUCLEOTIDE SEQUENCE [LARGE SCALE GENOMIC DNA]</scope>
    <source>
        <strain evidence="3 4">HDW9B</strain>
    </source>
</reference>
<dbReference type="PANTHER" id="PTHR48081">
    <property type="entry name" value="AB HYDROLASE SUPERFAMILY PROTEIN C4A8.06C"/>
    <property type="match status" value="1"/>
</dbReference>
<evidence type="ECO:0000313" key="4">
    <source>
        <dbReference type="Proteomes" id="UP000501387"/>
    </source>
</evidence>